<dbReference type="Proteomes" id="UP001596003">
    <property type="component" value="Unassembled WGS sequence"/>
</dbReference>
<evidence type="ECO:0000259" key="2">
    <source>
        <dbReference type="Pfam" id="PF14134"/>
    </source>
</evidence>
<dbReference type="SUPFAM" id="SSF53448">
    <property type="entry name" value="Nucleotide-diphospho-sugar transferases"/>
    <property type="match status" value="1"/>
</dbReference>
<evidence type="ECO:0000313" key="4">
    <source>
        <dbReference type="Proteomes" id="UP001596003"/>
    </source>
</evidence>
<dbReference type="PANTHER" id="PTHR37512">
    <property type="entry name" value="TRIFUNCTIONAL NAD BIOSYNTHESIS/REGULATOR PROTEIN NADR"/>
    <property type="match status" value="1"/>
</dbReference>
<protein>
    <submittedName>
        <fullName evidence="3">DUF4301 family protein</fullName>
    </submittedName>
</protein>
<comment type="caution">
    <text evidence="3">The sequence shown here is derived from an EMBL/GenBank/DDBJ whole genome shotgun (WGS) entry which is preliminary data.</text>
</comment>
<dbReference type="SUPFAM" id="SSF52540">
    <property type="entry name" value="P-loop containing nucleoside triphosphate hydrolases"/>
    <property type="match status" value="1"/>
</dbReference>
<dbReference type="Pfam" id="PF13521">
    <property type="entry name" value="AAA_28"/>
    <property type="match status" value="1"/>
</dbReference>
<name>A0ABV8ZDE7_9FLAO</name>
<reference evidence="4" key="1">
    <citation type="journal article" date="2019" name="Int. J. Syst. Evol. Microbiol.">
        <title>The Global Catalogue of Microorganisms (GCM) 10K type strain sequencing project: providing services to taxonomists for standard genome sequencing and annotation.</title>
        <authorList>
            <consortium name="The Broad Institute Genomics Platform"/>
            <consortium name="The Broad Institute Genome Sequencing Center for Infectious Disease"/>
            <person name="Wu L."/>
            <person name="Ma J."/>
        </authorList>
    </citation>
    <scope>NUCLEOTIDE SEQUENCE [LARGE SCALE GENOMIC DNA]</scope>
    <source>
        <strain evidence="4">NBRC 103627</strain>
    </source>
</reference>
<evidence type="ECO:0000313" key="3">
    <source>
        <dbReference type="EMBL" id="MFC4476577.1"/>
    </source>
</evidence>
<keyword evidence="4" id="KW-1185">Reference proteome</keyword>
<feature type="domain" description="NadR/Ttd14 AAA" evidence="1">
    <location>
        <begin position="14"/>
        <end position="172"/>
    </location>
</feature>
<proteinExistence type="predicted"/>
<dbReference type="InterPro" id="IPR029044">
    <property type="entry name" value="Nucleotide-diphossugar_trans"/>
</dbReference>
<dbReference type="InterPro" id="IPR027417">
    <property type="entry name" value="P-loop_NTPase"/>
</dbReference>
<feature type="domain" description="DUF4301" evidence="2">
    <location>
        <begin position="193"/>
        <end position="702"/>
    </location>
</feature>
<dbReference type="Pfam" id="PF14134">
    <property type="entry name" value="DUF4301"/>
    <property type="match status" value="1"/>
</dbReference>
<dbReference type="Gene3D" id="3.40.50.300">
    <property type="entry name" value="P-loop containing nucleotide triphosphate hydrolases"/>
    <property type="match status" value="1"/>
</dbReference>
<organism evidence="3 4">
    <name type="scientific">Flavobacterium chungangensis</name>
    <dbReference type="NCBI Taxonomy" id="2708132"/>
    <lineage>
        <taxon>Bacteria</taxon>
        <taxon>Pseudomonadati</taxon>
        <taxon>Bacteroidota</taxon>
        <taxon>Flavobacteriia</taxon>
        <taxon>Flavobacteriales</taxon>
        <taxon>Flavobacteriaceae</taxon>
        <taxon>Flavobacterium</taxon>
    </lineage>
</organism>
<dbReference type="RefSeq" id="WP_379795997.1">
    <property type="nucleotide sequence ID" value="NZ_JBHSFY010000003.1"/>
</dbReference>
<dbReference type="PANTHER" id="PTHR37512:SF1">
    <property type="entry name" value="NADR_TTD14 AAA DOMAIN-CONTAINING PROTEIN"/>
    <property type="match status" value="1"/>
</dbReference>
<dbReference type="EMBL" id="JBHSFY010000003">
    <property type="protein sequence ID" value="MFC4476577.1"/>
    <property type="molecule type" value="Genomic_DNA"/>
</dbReference>
<gene>
    <name evidence="3" type="ORF">ACFO3N_05825</name>
</gene>
<accession>A0ABV8ZDE7</accession>
<dbReference type="InterPro" id="IPR038727">
    <property type="entry name" value="NadR/Ttd14_AAA_dom"/>
</dbReference>
<dbReference type="InterPro" id="IPR025393">
    <property type="entry name" value="DUF4301"/>
</dbReference>
<dbReference type="InterPro" id="IPR052735">
    <property type="entry name" value="NAD_biosynth-regulator"/>
</dbReference>
<sequence length="704" mass="81142">MEKDLRQQKTNIIKIALFGPESTGKTTLAKQLADYYETEWVPEFARDYLQEKWEENQHICVADDMLPIAYGQTALENEKLANANRYLFCDTNLMVTKVFSEMYYGFCDPLLNEAALKHEYDLFFLTDIDVPWEKDDIRDTPEGRETVFSAFKQTLIDTKKPFIILSGNKETRLEKATAIIENLTIAKENDFSSNDFVQIYNRGISFDAILKQLKSFKKGIAKSNLIRPATISDGILNLSENEFQQKALFFDQQKDKFKIKKFVPASGAATRMYKFLIAFLNDFDITKETINAYINRKNDKELAIFIVGMEKFPFFETVDKKLREIYPEFETLERDYKNYYFIKLLLSPEYFNSANKPKAVLPFHQYDTHIANPIEEHLNECVHYASSKNVSNLHFTVSEIHQSLFEIAVDEIKEKIEKPSGIKIDIGYSYQSKSTDSITIDIKNKLVKDKNDNLVFRPGGHGALIENLNNLDADVIFIKNIDNVIQNHIDQITLYKKALAGVLVEMQQNVFEYLRLIDQEKIKEDNIEEILLFLEKSFSVEMTADFNKFTFENKISKLKELLDRPIRVCGMVKNEGEPGGGPFWVMNKKGIKSLQIVETSQVDLEDKKQKKILAEATHFNPVDLVCGIKNYKDEKFNLLKYVDQEAGFIVEKSVDGKSVKNYELPGLWNGSMANWLTIFVAVPLITFNPVKTVNDLLKAAHQPQ</sequence>
<evidence type="ECO:0000259" key="1">
    <source>
        <dbReference type="Pfam" id="PF13521"/>
    </source>
</evidence>